<reference evidence="1 2" key="1">
    <citation type="submission" date="2015-04" db="EMBL/GenBank/DDBJ databases">
        <authorList>
            <person name="Syromyatnikov M.Y."/>
            <person name="Popov V.N."/>
        </authorList>
    </citation>
    <scope>NUCLEOTIDE SEQUENCE [LARGE SCALE GENOMIC DNA]</scope>
</reference>
<gene>
    <name evidence="1" type="ORF">CLUMA_CG008137</name>
</gene>
<dbReference type="EMBL" id="CVRI01000039">
    <property type="protein sequence ID" value="CRK94637.1"/>
    <property type="molecule type" value="Genomic_DNA"/>
</dbReference>
<keyword evidence="2" id="KW-1185">Reference proteome</keyword>
<evidence type="ECO:0000313" key="2">
    <source>
        <dbReference type="Proteomes" id="UP000183832"/>
    </source>
</evidence>
<name>A0A1J1I2X6_9DIPT</name>
<proteinExistence type="predicted"/>
<organism evidence="1 2">
    <name type="scientific">Clunio marinus</name>
    <dbReference type="NCBI Taxonomy" id="568069"/>
    <lineage>
        <taxon>Eukaryota</taxon>
        <taxon>Metazoa</taxon>
        <taxon>Ecdysozoa</taxon>
        <taxon>Arthropoda</taxon>
        <taxon>Hexapoda</taxon>
        <taxon>Insecta</taxon>
        <taxon>Pterygota</taxon>
        <taxon>Neoptera</taxon>
        <taxon>Endopterygota</taxon>
        <taxon>Diptera</taxon>
        <taxon>Nematocera</taxon>
        <taxon>Chironomoidea</taxon>
        <taxon>Chironomidae</taxon>
        <taxon>Clunio</taxon>
    </lineage>
</organism>
<protein>
    <submittedName>
        <fullName evidence="1">CLUMA_CG008137, isoform A</fullName>
    </submittedName>
</protein>
<sequence length="72" mass="8412">MQTYQRRRVELVEFTVRTPSSGYKHIFSLYRDMGWNQTTLNGVAPYMPSYIRTYMHTCIAINLNVCLNECAG</sequence>
<accession>A0A1J1I2X6</accession>
<dbReference type="Proteomes" id="UP000183832">
    <property type="component" value="Unassembled WGS sequence"/>
</dbReference>
<dbReference type="AlphaFoldDB" id="A0A1J1I2X6"/>
<evidence type="ECO:0000313" key="1">
    <source>
        <dbReference type="EMBL" id="CRK94637.1"/>
    </source>
</evidence>